<dbReference type="eggNOG" id="arCOG01474">
    <property type="taxonomic scope" value="Archaea"/>
</dbReference>
<feature type="domain" description="Cation efflux protein cytoplasmic" evidence="12">
    <location>
        <begin position="243"/>
        <end position="319"/>
    </location>
</feature>
<keyword evidence="4" id="KW-1003">Cell membrane</keyword>
<dbReference type="InterPro" id="IPR058533">
    <property type="entry name" value="Cation_efflux_TM"/>
</dbReference>
<keyword evidence="14" id="KW-1185">Reference proteome</keyword>
<dbReference type="InterPro" id="IPR027470">
    <property type="entry name" value="Cation_efflux_CTD"/>
</dbReference>
<accession>B8GEB3</accession>
<comment type="similarity">
    <text evidence="2">Belongs to the cation diffusion facilitator (CDF) transporter (TC 2.A.4) family.</text>
</comment>
<dbReference type="FunFam" id="1.20.1510.10:FF:000006">
    <property type="entry name" value="Divalent cation efflux transporter"/>
    <property type="match status" value="1"/>
</dbReference>
<dbReference type="RefSeq" id="WP_012618933.1">
    <property type="nucleotide sequence ID" value="NC_011832.1"/>
</dbReference>
<gene>
    <name evidence="13" type="ordered locus">Mpal_2329</name>
</gene>
<sequence length="343" mass="37743">MIHNHDNHEHPGDHDPEHGAGHHGHTHTHGIVDPSILTTERGIWAVKWSFVILFLTAFIQVVIVYYSGSIALFADMIHNLGDALTAIPLLFAFMMARWSPTKRFTYGYGRVEDLAGVFVVLMILTSAIVAGYVSIDRLVHPREVTYLWAVAVAVVVGFIGNEAVARLRIRVGKEIGSAALVADGLHARTDGLTSLAVLVGAVGVYCGFPLVDPIIGLIITITIFWIVWESGKTILTRLLDGVDPAITDEIRHTVDHVDSVLAITDVRVRWLGHRLHAEVNITVDSSLTVENGHAIAKEFQHELLHYLRYLSNATIHVDPATGSGPCFHHIESHHHDGLPEHSH</sequence>
<dbReference type="Gene3D" id="3.30.70.1350">
    <property type="entry name" value="Cation efflux protein, cytoplasmic domain"/>
    <property type="match status" value="1"/>
</dbReference>
<evidence type="ECO:0000256" key="6">
    <source>
        <dbReference type="ARBA" id="ARBA00022989"/>
    </source>
</evidence>
<dbReference type="STRING" id="521011.Mpal_2329"/>
<dbReference type="InterPro" id="IPR050291">
    <property type="entry name" value="CDF_Transporter"/>
</dbReference>
<organism evidence="13 14">
    <name type="scientific">Methanosphaerula palustris (strain ATCC BAA-1556 / DSM 19958 / E1-9c)</name>
    <dbReference type="NCBI Taxonomy" id="521011"/>
    <lineage>
        <taxon>Archaea</taxon>
        <taxon>Methanobacteriati</taxon>
        <taxon>Methanobacteriota</taxon>
        <taxon>Stenosarchaea group</taxon>
        <taxon>Methanomicrobia</taxon>
        <taxon>Methanomicrobiales</taxon>
        <taxon>Methanoregulaceae</taxon>
        <taxon>Methanosphaerula</taxon>
    </lineage>
</organism>
<evidence type="ECO:0000256" key="2">
    <source>
        <dbReference type="ARBA" id="ARBA00008114"/>
    </source>
</evidence>
<comment type="subcellular location">
    <subcellularLocation>
        <location evidence="1">Cell membrane</location>
        <topology evidence="1">Multi-pass membrane protein</topology>
    </subcellularLocation>
</comment>
<dbReference type="AlphaFoldDB" id="B8GEB3"/>
<dbReference type="SUPFAM" id="SSF160240">
    <property type="entry name" value="Cation efflux protein cytoplasmic domain-like"/>
    <property type="match status" value="1"/>
</dbReference>
<dbReference type="InterPro" id="IPR027469">
    <property type="entry name" value="Cation_efflux_TMD_sf"/>
</dbReference>
<dbReference type="OrthoDB" id="8907at2157"/>
<dbReference type="SUPFAM" id="SSF161111">
    <property type="entry name" value="Cation efflux protein transmembrane domain-like"/>
    <property type="match status" value="1"/>
</dbReference>
<evidence type="ECO:0000256" key="9">
    <source>
        <dbReference type="SAM" id="MobiDB-lite"/>
    </source>
</evidence>
<evidence type="ECO:0000256" key="8">
    <source>
        <dbReference type="ARBA" id="ARBA00023136"/>
    </source>
</evidence>
<evidence type="ECO:0000256" key="5">
    <source>
        <dbReference type="ARBA" id="ARBA00022692"/>
    </source>
</evidence>
<feature type="transmembrane region" description="Helical" evidence="10">
    <location>
        <begin position="45"/>
        <end position="66"/>
    </location>
</feature>
<feature type="region of interest" description="Disordered" evidence="9">
    <location>
        <begin position="1"/>
        <end position="27"/>
    </location>
</feature>
<keyword evidence="6 10" id="KW-1133">Transmembrane helix</keyword>
<evidence type="ECO:0000313" key="13">
    <source>
        <dbReference type="EMBL" id="ACL17614.1"/>
    </source>
</evidence>
<keyword evidence="3" id="KW-0813">Transport</keyword>
<dbReference type="InterPro" id="IPR036837">
    <property type="entry name" value="Cation_efflux_CTD_sf"/>
</dbReference>
<evidence type="ECO:0000256" key="1">
    <source>
        <dbReference type="ARBA" id="ARBA00004651"/>
    </source>
</evidence>
<dbReference type="EMBL" id="CP001338">
    <property type="protein sequence ID" value="ACL17614.1"/>
    <property type="molecule type" value="Genomic_DNA"/>
</dbReference>
<dbReference type="Pfam" id="PF16916">
    <property type="entry name" value="ZT_dimer"/>
    <property type="match status" value="1"/>
</dbReference>
<dbReference type="GO" id="GO:0008324">
    <property type="term" value="F:monoatomic cation transmembrane transporter activity"/>
    <property type="evidence" value="ECO:0007669"/>
    <property type="project" value="InterPro"/>
</dbReference>
<feature type="transmembrane region" description="Helical" evidence="10">
    <location>
        <begin position="195"/>
        <end position="228"/>
    </location>
</feature>
<feature type="transmembrane region" description="Helical" evidence="10">
    <location>
        <begin position="145"/>
        <end position="164"/>
    </location>
</feature>
<dbReference type="PANTHER" id="PTHR43840:SF15">
    <property type="entry name" value="MITOCHONDRIAL METAL TRANSPORTER 1-RELATED"/>
    <property type="match status" value="1"/>
</dbReference>
<dbReference type="Proteomes" id="UP000002457">
    <property type="component" value="Chromosome"/>
</dbReference>
<proteinExistence type="inferred from homology"/>
<keyword evidence="7" id="KW-0406">Ion transport</keyword>
<evidence type="ECO:0000256" key="10">
    <source>
        <dbReference type="SAM" id="Phobius"/>
    </source>
</evidence>
<dbReference type="Pfam" id="PF01545">
    <property type="entry name" value="Cation_efflux"/>
    <property type="match status" value="1"/>
</dbReference>
<dbReference type="HOGENOM" id="CLU_013430_3_1_2"/>
<dbReference type="NCBIfam" id="TIGR01297">
    <property type="entry name" value="CDF"/>
    <property type="match status" value="1"/>
</dbReference>
<name>B8GEB3_METPE</name>
<dbReference type="Gene3D" id="1.20.1510.10">
    <property type="entry name" value="Cation efflux protein transmembrane domain"/>
    <property type="match status" value="1"/>
</dbReference>
<dbReference type="GO" id="GO:0005886">
    <property type="term" value="C:plasma membrane"/>
    <property type="evidence" value="ECO:0007669"/>
    <property type="project" value="UniProtKB-SubCell"/>
</dbReference>
<reference evidence="13 14" key="1">
    <citation type="journal article" date="2015" name="Genome Announc.">
        <title>Complete Genome Sequence of Methanosphaerula palustris E1-9CT, a Hydrogenotrophic Methanogen Isolated from a Minerotrophic Fen Peatland.</title>
        <authorList>
            <person name="Cadillo-Quiroz H."/>
            <person name="Browne P."/>
            <person name="Kyrpides N."/>
            <person name="Woyke T."/>
            <person name="Goodwin L."/>
            <person name="Detter C."/>
            <person name="Yavitt J.B."/>
            <person name="Zinder S.H."/>
        </authorList>
    </citation>
    <scope>NUCLEOTIDE SEQUENCE [LARGE SCALE GENOMIC DNA]</scope>
    <source>
        <strain evidence="14">ATCC BAA-1556 / DSM 19958 / E1-9c</strain>
    </source>
</reference>
<feature type="transmembrane region" description="Helical" evidence="10">
    <location>
        <begin position="114"/>
        <end position="133"/>
    </location>
</feature>
<dbReference type="FunFam" id="3.30.70.1350:FF:000014">
    <property type="entry name" value="Cation efflux system protein"/>
    <property type="match status" value="1"/>
</dbReference>
<evidence type="ECO:0000259" key="11">
    <source>
        <dbReference type="Pfam" id="PF01545"/>
    </source>
</evidence>
<evidence type="ECO:0000256" key="7">
    <source>
        <dbReference type="ARBA" id="ARBA00023065"/>
    </source>
</evidence>
<evidence type="ECO:0000313" key="14">
    <source>
        <dbReference type="Proteomes" id="UP000002457"/>
    </source>
</evidence>
<dbReference type="KEGG" id="mpl:Mpal_2329"/>
<keyword evidence="5 10" id="KW-0812">Transmembrane</keyword>
<evidence type="ECO:0000256" key="3">
    <source>
        <dbReference type="ARBA" id="ARBA00022448"/>
    </source>
</evidence>
<evidence type="ECO:0000256" key="4">
    <source>
        <dbReference type="ARBA" id="ARBA00022475"/>
    </source>
</evidence>
<dbReference type="InterPro" id="IPR002524">
    <property type="entry name" value="Cation_efflux"/>
</dbReference>
<dbReference type="PANTHER" id="PTHR43840">
    <property type="entry name" value="MITOCHONDRIAL METAL TRANSPORTER 1-RELATED"/>
    <property type="match status" value="1"/>
</dbReference>
<feature type="compositionally biased region" description="Basic and acidic residues" evidence="9">
    <location>
        <begin position="1"/>
        <end position="20"/>
    </location>
</feature>
<keyword evidence="8 10" id="KW-0472">Membrane</keyword>
<protein>
    <submittedName>
        <fullName evidence="13">Cation diffusion facilitator family transporter</fullName>
    </submittedName>
</protein>
<dbReference type="GeneID" id="7272050"/>
<feature type="domain" description="Cation efflux protein transmembrane" evidence="11">
    <location>
        <begin position="48"/>
        <end position="238"/>
    </location>
</feature>
<evidence type="ECO:0000259" key="12">
    <source>
        <dbReference type="Pfam" id="PF16916"/>
    </source>
</evidence>